<evidence type="ECO:0000256" key="5">
    <source>
        <dbReference type="ARBA" id="ARBA00022989"/>
    </source>
</evidence>
<dbReference type="HOGENOM" id="CLU_016047_0_0_12"/>
<keyword evidence="5 7" id="KW-1133">Transmembrane helix</keyword>
<dbReference type="RefSeq" id="WP_014455032.1">
    <property type="nucleotide sequence ID" value="NC_017098.1"/>
</dbReference>
<accession>H9UHP4</accession>
<organism evidence="9 10">
    <name type="scientific">Spirochaeta africana (strain ATCC 700263 / DSM 8902 / Z-7692)</name>
    <dbReference type="NCBI Taxonomy" id="889378"/>
    <lineage>
        <taxon>Bacteria</taxon>
        <taxon>Pseudomonadati</taxon>
        <taxon>Spirochaetota</taxon>
        <taxon>Spirochaetia</taxon>
        <taxon>Spirochaetales</taxon>
        <taxon>Spirochaetaceae</taxon>
        <taxon>Spirochaeta</taxon>
    </lineage>
</organism>
<dbReference type="InterPro" id="IPR051393">
    <property type="entry name" value="ABC_transporter_permease"/>
</dbReference>
<dbReference type="Pfam" id="PF00528">
    <property type="entry name" value="BPD_transp_1"/>
    <property type="match status" value="1"/>
</dbReference>
<keyword evidence="2 7" id="KW-0813">Transport</keyword>
<dbReference type="KEGG" id="sfc:Spiaf_0948"/>
<feature type="transmembrane region" description="Helical" evidence="7">
    <location>
        <begin position="12"/>
        <end position="30"/>
    </location>
</feature>
<dbReference type="SUPFAM" id="SSF161098">
    <property type="entry name" value="MetI-like"/>
    <property type="match status" value="1"/>
</dbReference>
<feature type="transmembrane region" description="Helical" evidence="7">
    <location>
        <begin position="260"/>
        <end position="282"/>
    </location>
</feature>
<dbReference type="Gene3D" id="1.10.3720.10">
    <property type="entry name" value="MetI-like"/>
    <property type="match status" value="1"/>
</dbReference>
<keyword evidence="4 7" id="KW-0812">Transmembrane</keyword>
<keyword evidence="3" id="KW-1003">Cell membrane</keyword>
<proteinExistence type="inferred from homology"/>
<feature type="transmembrane region" description="Helical" evidence="7">
    <location>
        <begin position="159"/>
        <end position="178"/>
    </location>
</feature>
<dbReference type="CDD" id="cd06261">
    <property type="entry name" value="TM_PBP2"/>
    <property type="match status" value="1"/>
</dbReference>
<gene>
    <name evidence="9" type="ordered locus">Spiaf_0948</name>
</gene>
<dbReference type="OrthoDB" id="9788108at2"/>
<name>H9UHP4_SPIAZ</name>
<dbReference type="AlphaFoldDB" id="H9UHP4"/>
<evidence type="ECO:0000256" key="7">
    <source>
        <dbReference type="RuleBase" id="RU363032"/>
    </source>
</evidence>
<keyword evidence="9" id="KW-0762">Sugar transport</keyword>
<feature type="transmembrane region" description="Helical" evidence="7">
    <location>
        <begin position="105"/>
        <end position="125"/>
    </location>
</feature>
<dbReference type="PATRIC" id="fig|889378.3.peg.950"/>
<comment type="similarity">
    <text evidence="7">Belongs to the binding-protein-dependent transport system permease family.</text>
</comment>
<evidence type="ECO:0000256" key="4">
    <source>
        <dbReference type="ARBA" id="ARBA00022692"/>
    </source>
</evidence>
<dbReference type="Proteomes" id="UP000007383">
    <property type="component" value="Chromosome"/>
</dbReference>
<protein>
    <submittedName>
        <fullName evidence="9">Permease component of ABC-type sugar transporter</fullName>
    </submittedName>
</protein>
<dbReference type="PANTHER" id="PTHR30193">
    <property type="entry name" value="ABC TRANSPORTER PERMEASE PROTEIN"/>
    <property type="match status" value="1"/>
</dbReference>
<comment type="subcellular location">
    <subcellularLocation>
        <location evidence="1 7">Cell membrane</location>
        <topology evidence="1 7">Multi-pass membrane protein</topology>
    </subcellularLocation>
</comment>
<evidence type="ECO:0000313" key="10">
    <source>
        <dbReference type="Proteomes" id="UP000007383"/>
    </source>
</evidence>
<dbReference type="GO" id="GO:0055085">
    <property type="term" value="P:transmembrane transport"/>
    <property type="evidence" value="ECO:0007669"/>
    <property type="project" value="InterPro"/>
</dbReference>
<keyword evidence="6 7" id="KW-0472">Membrane</keyword>
<evidence type="ECO:0000259" key="8">
    <source>
        <dbReference type="PROSITE" id="PS50928"/>
    </source>
</evidence>
<evidence type="ECO:0000256" key="6">
    <source>
        <dbReference type="ARBA" id="ARBA00023136"/>
    </source>
</evidence>
<evidence type="ECO:0000313" key="9">
    <source>
        <dbReference type="EMBL" id="AFG37037.1"/>
    </source>
</evidence>
<dbReference type="GO" id="GO:0005886">
    <property type="term" value="C:plasma membrane"/>
    <property type="evidence" value="ECO:0007669"/>
    <property type="project" value="UniProtKB-SubCell"/>
</dbReference>
<dbReference type="InterPro" id="IPR000515">
    <property type="entry name" value="MetI-like"/>
</dbReference>
<evidence type="ECO:0000256" key="2">
    <source>
        <dbReference type="ARBA" id="ARBA00022448"/>
    </source>
</evidence>
<feature type="domain" description="ABC transmembrane type-1" evidence="8">
    <location>
        <begin position="68"/>
        <end position="281"/>
    </location>
</feature>
<dbReference type="PANTHER" id="PTHR30193:SF37">
    <property type="entry name" value="INNER MEMBRANE ABC TRANSPORTER PERMEASE PROTEIN YCJO"/>
    <property type="match status" value="1"/>
</dbReference>
<dbReference type="STRING" id="889378.Spiaf_0948"/>
<evidence type="ECO:0000256" key="1">
    <source>
        <dbReference type="ARBA" id="ARBA00004651"/>
    </source>
</evidence>
<feature type="transmembrane region" description="Helical" evidence="7">
    <location>
        <begin position="205"/>
        <end position="223"/>
    </location>
</feature>
<sequence length="292" mass="33505">MTHSKKWMTPMKFLAIPLVMYTIWVLAPIVQSMVFSLTDRSSILIESRYIGLANFFRLLQDSTFHLALWNNLQWMIAFIIVPIPLGLAIAMFFNQNYPGTRWFKTAFFIPMTLSFAVIGTIWAWIYHPNFGALNTTLRMIGLDGLTRQWLGDPNYMTRALIMVGVWRQVPYVMILYIAGLKNVPTELIEASMIDGANWLQRFKNIVLPMLKPATIVAITISIIDSLRAFDIVYVMTNAQPRAAQVLASYMYTSSFQYQDYGYGSAIAVIQFLITLAFILFYVNITLKKEEDL</sequence>
<dbReference type="PROSITE" id="PS50928">
    <property type="entry name" value="ABC_TM1"/>
    <property type="match status" value="1"/>
</dbReference>
<evidence type="ECO:0000256" key="3">
    <source>
        <dbReference type="ARBA" id="ARBA00022475"/>
    </source>
</evidence>
<reference evidence="10" key="1">
    <citation type="journal article" date="2013" name="Stand. Genomic Sci.">
        <title>Complete genome sequence of the halophilic bacterium Spirochaeta africana type strain (Z-7692(T)) from the alkaline Lake Magadi in the East African Rift.</title>
        <authorList>
            <person name="Liolos K."/>
            <person name="Abt B."/>
            <person name="Scheuner C."/>
            <person name="Teshima H."/>
            <person name="Held B."/>
            <person name="Lapidus A."/>
            <person name="Nolan M."/>
            <person name="Lucas S."/>
            <person name="Deshpande S."/>
            <person name="Cheng J.F."/>
            <person name="Tapia R."/>
            <person name="Goodwin L.A."/>
            <person name="Pitluck S."/>
            <person name="Pagani I."/>
            <person name="Ivanova N."/>
            <person name="Mavromatis K."/>
            <person name="Mikhailova N."/>
            <person name="Huntemann M."/>
            <person name="Pati A."/>
            <person name="Chen A."/>
            <person name="Palaniappan K."/>
            <person name="Land M."/>
            <person name="Rohde M."/>
            <person name="Tindall B.J."/>
            <person name="Detter J.C."/>
            <person name="Goker M."/>
            <person name="Bristow J."/>
            <person name="Eisen J.A."/>
            <person name="Markowitz V."/>
            <person name="Hugenholtz P."/>
            <person name="Woyke T."/>
            <person name="Klenk H.P."/>
            <person name="Kyrpides N.C."/>
        </authorList>
    </citation>
    <scope>NUCLEOTIDE SEQUENCE</scope>
    <source>
        <strain evidence="10">ATCC 700263 / DSM 8902 / Z-7692</strain>
    </source>
</reference>
<feature type="transmembrane region" description="Helical" evidence="7">
    <location>
        <begin position="72"/>
        <end position="93"/>
    </location>
</feature>
<dbReference type="InterPro" id="IPR035906">
    <property type="entry name" value="MetI-like_sf"/>
</dbReference>
<dbReference type="EMBL" id="CP003282">
    <property type="protein sequence ID" value="AFG37037.1"/>
    <property type="molecule type" value="Genomic_DNA"/>
</dbReference>
<keyword evidence="10" id="KW-1185">Reference proteome</keyword>
<dbReference type="eggNOG" id="COG1175">
    <property type="taxonomic scope" value="Bacteria"/>
</dbReference>